<dbReference type="Gene3D" id="3.40.50.300">
    <property type="entry name" value="P-loop containing nucleotide triphosphate hydrolases"/>
    <property type="match status" value="1"/>
</dbReference>
<dbReference type="OrthoDB" id="120976at2759"/>
<proteinExistence type="predicted"/>
<dbReference type="Gene3D" id="3.40.50.10140">
    <property type="entry name" value="Toll/interleukin-1 receptor homology (TIR) domain"/>
    <property type="match status" value="1"/>
</dbReference>
<accession>A0A813YUP8</accession>
<evidence type="ECO:0000313" key="6">
    <source>
        <dbReference type="EMBL" id="CAF1433419.1"/>
    </source>
</evidence>
<sequence>MESNGESERVVLNGGKHVMLSYNWNSQTIVSQIYQILKDESIPIWFDIQGDMKQNIYDSMADGIENAAVVCCFLTPDYQKSENCKLELQYAKKRGKRIIPCMLGDKSWKPSSWLGLITAGDQYINFRDQSSENIHSKTKQLIDRIKEQCSIVQTVDEPSYLFELIKLNYKRNNRIEQIMNPAQSFSIEQSYINLAIVEIKEQQETEKKLRNAQYNDTIIGTFEQIYGTKTVVDISNIFNKCKDQTKNVLVLGRAGIGKSIFCQYIAYKWATGEIWSQYDLLILFPLRSLNESRYPPLSPGINYSLIDLVKKEYFGDELSENDDKLLKEQFNRSKILWILDGYDEIVQNVPEHLRYLFEQLLKTPHHIITSRPYLNTLSYAVQLEITGFTDDNIVEYVKQFFDQTSTSEKLLSFLKLNPSIWGIAHIPISLELICSVWSDTDWSETKTLTITALYDYITEWLCRRFLTKQNTDIQMSKDDVYIDCQKELIFLETLAFRGMENNTIILRKELLQKVLKETEYSSKNYARLLNIGILKSINDKSFGNQIEVQKDHYFIHLSFQEHFAARYLTNALNGPKRQIAIDFINTHKYNQRFQLVFTFTSGLLLQSDHQPSIDTFWNTILGEPLDLVGLRHTQLIMSCMEETSVSSNSNLGQHTEIMYLIADAMIIATSMKHITIYDHLLQSMQRSISLVNDPIIQDTLIKLLENGEPYTTKSVLSLIAQLSLSNPSTQLIQVLLLHFDDPEWHTRQIVCDAFEKMGSKAATDEVIYKLTSALHDTNATVRANACGALGKIGKDTATDSVTSRLVAALADDNEYVRRRACEALGDIGAKAAINDVMHRLLGVLEDKSGDVRWRACEALGKMGEKAAIDTVLNRLIIALGDLNVDVRKKAREALEKMGEKATNKIILNRLLTALGDADTNIRRSACIALGEMNEKIGTNDVIYRLLSALHDESADVRENACKALGQMHENTAIDDVISGLVIALRDENNNVRWSACQVLRRMGEKVPINEIIDGLVSVLRHEDWSVRQNACKALGEIGEKAATDTVITGLVAAIGDEYGNVQETACQVLGDMGEKVATDEVINTLIIALGNTWSNVRENAWESLRKMGEKVVINDLINRLLVALGDEKYNVRSTACRALGQISKTVATNDVIQGILNASMDENPYVRRTACETLGQMGEQAATNDVMNRLICLLKDENIDNRCRACEAFGQMGEKAVTNDVLNGLVTAITDENWNVSMSACIALEKMGEKAATDTVISALVGALGNQMSHTRRKACEALGKFGEKVLTDEIINGLVTALWDKNTGVRESACQVFERIGDKVATDGVISGLLNARRGVFGCSAANEALEKIFLSFSMLTQLSADTISKLAENMKQGYLENLRTVPPDQFLKVFLHTKNTMWLSVVTISALLQGNAVTTTNNTIMIYGRQEPIRITVSDEILLKELINAFNQQKEELQLPLKLPMKSRAVSAVCVLM</sequence>
<dbReference type="InterPro" id="IPR016024">
    <property type="entry name" value="ARM-type_fold"/>
</dbReference>
<keyword evidence="1" id="KW-0677">Repeat</keyword>
<dbReference type="PANTHER" id="PTHR12697">
    <property type="entry name" value="PBS LYASE HEAT-LIKE PROTEIN"/>
    <property type="match status" value="1"/>
</dbReference>
<dbReference type="InterPro" id="IPR002553">
    <property type="entry name" value="Clathrin/coatomer_adapt-like_N"/>
</dbReference>
<dbReference type="SMART" id="SM01349">
    <property type="entry name" value="TOG"/>
    <property type="match status" value="2"/>
</dbReference>
<dbReference type="SUPFAM" id="SSF48371">
    <property type="entry name" value="ARM repeat"/>
    <property type="match status" value="2"/>
</dbReference>
<dbReference type="Gene3D" id="1.25.10.10">
    <property type="entry name" value="Leucine-rich Repeat Variant"/>
    <property type="match status" value="4"/>
</dbReference>
<evidence type="ECO:0000256" key="1">
    <source>
        <dbReference type="ARBA" id="ARBA00022737"/>
    </source>
</evidence>
<name>A0A813YUP8_ADIRI</name>
<dbReference type="EMBL" id="CAJNOJ010000398">
    <property type="protein sequence ID" value="CAF1433419.1"/>
    <property type="molecule type" value="Genomic_DNA"/>
</dbReference>
<dbReference type="Pfam" id="PF01602">
    <property type="entry name" value="Adaptin_N"/>
    <property type="match status" value="1"/>
</dbReference>
<reference evidence="5" key="1">
    <citation type="submission" date="2021-02" db="EMBL/GenBank/DDBJ databases">
        <authorList>
            <person name="Nowell W R."/>
        </authorList>
    </citation>
    <scope>NUCLEOTIDE SEQUENCE</scope>
</reference>
<comment type="caution">
    <text evidence="5">The sequence shown here is derived from an EMBL/GenBank/DDBJ whole genome shotgun (WGS) entry which is preliminary data.</text>
</comment>
<dbReference type="SMART" id="SM00567">
    <property type="entry name" value="EZ_HEAT"/>
    <property type="match status" value="13"/>
</dbReference>
<dbReference type="GO" id="GO:0030117">
    <property type="term" value="C:membrane coat"/>
    <property type="evidence" value="ECO:0007669"/>
    <property type="project" value="InterPro"/>
</dbReference>
<dbReference type="GO" id="GO:0006886">
    <property type="term" value="P:intracellular protein transport"/>
    <property type="evidence" value="ECO:0007669"/>
    <property type="project" value="InterPro"/>
</dbReference>
<dbReference type="Pfam" id="PF13676">
    <property type="entry name" value="TIR_2"/>
    <property type="match status" value="1"/>
</dbReference>
<comment type="function">
    <text evidence="2">Catalyzes the hydroxylation of the N(6)-(4-aminobutyl)-L-lysine intermediate produced by deoxyhypusine synthase/DHPS on a critical lysine of the eukaryotic translation initiation factor 5A/eIF-5A. This is the second step of the post-translational modification of that lysine into an unusual amino acid residue named hypusine. Hypusination is unique to mature eIF-5A factor and is essential for its function.</text>
</comment>
<dbReference type="SUPFAM" id="SSF52540">
    <property type="entry name" value="P-loop containing nucleoside triphosphate hydrolases"/>
    <property type="match status" value="1"/>
</dbReference>
<feature type="domain" description="NACHT" evidence="4">
    <location>
        <begin position="246"/>
        <end position="372"/>
    </location>
</feature>
<dbReference type="GO" id="GO:0016491">
    <property type="term" value="F:oxidoreductase activity"/>
    <property type="evidence" value="ECO:0007669"/>
    <property type="project" value="TreeGrafter"/>
</dbReference>
<evidence type="ECO:0000313" key="7">
    <source>
        <dbReference type="Proteomes" id="UP000663828"/>
    </source>
</evidence>
<feature type="repeat" description="HEAT" evidence="3">
    <location>
        <begin position="1116"/>
        <end position="1153"/>
    </location>
</feature>
<dbReference type="InterPro" id="IPR004155">
    <property type="entry name" value="PBS_lyase_HEAT"/>
</dbReference>
<dbReference type="PANTHER" id="PTHR12697:SF5">
    <property type="entry name" value="DEOXYHYPUSINE HYDROXYLASE"/>
    <property type="match status" value="1"/>
</dbReference>
<keyword evidence="7" id="KW-1185">Reference proteome</keyword>
<organism evidence="5 7">
    <name type="scientific">Adineta ricciae</name>
    <name type="common">Rotifer</name>
    <dbReference type="NCBI Taxonomy" id="249248"/>
    <lineage>
        <taxon>Eukaryota</taxon>
        <taxon>Metazoa</taxon>
        <taxon>Spiralia</taxon>
        <taxon>Gnathifera</taxon>
        <taxon>Rotifera</taxon>
        <taxon>Eurotatoria</taxon>
        <taxon>Bdelloidea</taxon>
        <taxon>Adinetida</taxon>
        <taxon>Adinetidae</taxon>
        <taxon>Adineta</taxon>
    </lineage>
</organism>
<dbReference type="InterPro" id="IPR011989">
    <property type="entry name" value="ARM-like"/>
</dbReference>
<evidence type="ECO:0000256" key="2">
    <source>
        <dbReference type="ARBA" id="ARBA00045876"/>
    </source>
</evidence>
<dbReference type="PROSITE" id="PS50077">
    <property type="entry name" value="HEAT_REPEAT"/>
    <property type="match status" value="1"/>
</dbReference>
<dbReference type="InterPro" id="IPR007111">
    <property type="entry name" value="NACHT_NTPase"/>
</dbReference>
<evidence type="ECO:0000259" key="4">
    <source>
        <dbReference type="PROSITE" id="PS50837"/>
    </source>
</evidence>
<protein>
    <recommendedName>
        <fullName evidence="4">NACHT domain-containing protein</fullName>
    </recommendedName>
</protein>
<dbReference type="InterPro" id="IPR034085">
    <property type="entry name" value="TOG"/>
</dbReference>
<dbReference type="InterPro" id="IPR027417">
    <property type="entry name" value="P-loop_NTPase"/>
</dbReference>
<evidence type="ECO:0000256" key="3">
    <source>
        <dbReference type="PROSITE-ProRule" id="PRU00103"/>
    </source>
</evidence>
<gene>
    <name evidence="6" type="ORF">EDS130_LOCUS38362</name>
    <name evidence="5" type="ORF">XAT740_LOCUS7447</name>
</gene>
<dbReference type="PROSITE" id="PS50837">
    <property type="entry name" value="NACHT"/>
    <property type="match status" value="1"/>
</dbReference>
<dbReference type="GO" id="GO:0007165">
    <property type="term" value="P:signal transduction"/>
    <property type="evidence" value="ECO:0007669"/>
    <property type="project" value="InterPro"/>
</dbReference>
<dbReference type="Proteomes" id="UP000663828">
    <property type="component" value="Unassembled WGS sequence"/>
</dbReference>
<dbReference type="InterPro" id="IPR021133">
    <property type="entry name" value="HEAT_type_2"/>
</dbReference>
<dbReference type="Pfam" id="PF05729">
    <property type="entry name" value="NACHT"/>
    <property type="match status" value="1"/>
</dbReference>
<dbReference type="EMBL" id="CAJNOR010000356">
    <property type="protein sequence ID" value="CAF0889773.1"/>
    <property type="molecule type" value="Genomic_DNA"/>
</dbReference>
<dbReference type="GO" id="GO:0016192">
    <property type="term" value="P:vesicle-mediated transport"/>
    <property type="evidence" value="ECO:0007669"/>
    <property type="project" value="InterPro"/>
</dbReference>
<dbReference type="Proteomes" id="UP000663852">
    <property type="component" value="Unassembled WGS sequence"/>
</dbReference>
<dbReference type="InterPro" id="IPR000157">
    <property type="entry name" value="TIR_dom"/>
</dbReference>
<dbReference type="SUPFAM" id="SSF52200">
    <property type="entry name" value="Toll/Interleukin receptor TIR domain"/>
    <property type="match status" value="1"/>
</dbReference>
<evidence type="ECO:0000313" key="5">
    <source>
        <dbReference type="EMBL" id="CAF0889773.1"/>
    </source>
</evidence>
<dbReference type="InterPro" id="IPR035897">
    <property type="entry name" value="Toll_tir_struct_dom_sf"/>
</dbReference>